<organism evidence="2">
    <name type="scientific">uncultured Truepera sp</name>
    <dbReference type="NCBI Taxonomy" id="543023"/>
    <lineage>
        <taxon>Bacteria</taxon>
        <taxon>Thermotogati</taxon>
        <taxon>Deinococcota</taxon>
        <taxon>Deinococci</taxon>
        <taxon>Trueperales</taxon>
        <taxon>Trueperaceae</taxon>
        <taxon>Truepera</taxon>
        <taxon>environmental samples</taxon>
    </lineage>
</organism>
<evidence type="ECO:0000259" key="1">
    <source>
        <dbReference type="Pfam" id="PF12697"/>
    </source>
</evidence>
<evidence type="ECO:0000313" key="2">
    <source>
        <dbReference type="EMBL" id="CAA9562464.1"/>
    </source>
</evidence>
<dbReference type="Gene3D" id="3.40.50.1820">
    <property type="entry name" value="alpha/beta hydrolase"/>
    <property type="match status" value="2"/>
</dbReference>
<dbReference type="Pfam" id="PF12697">
    <property type="entry name" value="Abhydrolase_6"/>
    <property type="match status" value="1"/>
</dbReference>
<reference evidence="2" key="1">
    <citation type="submission" date="2020-02" db="EMBL/GenBank/DDBJ databases">
        <authorList>
            <person name="Meier V. D."/>
        </authorList>
    </citation>
    <scope>NUCLEOTIDE SEQUENCE</scope>
    <source>
        <strain evidence="2">AVDCRST_MAG86</strain>
    </source>
</reference>
<dbReference type="PANTHER" id="PTHR43194:SF5">
    <property type="entry name" value="PIMELOYL-[ACYL-CARRIER PROTEIN] METHYL ESTER ESTERASE"/>
    <property type="match status" value="1"/>
</dbReference>
<feature type="domain" description="AB hydrolase-1" evidence="1">
    <location>
        <begin position="31"/>
        <end position="271"/>
    </location>
</feature>
<dbReference type="EMBL" id="CADCWP010000051">
    <property type="protein sequence ID" value="CAA9562464.1"/>
    <property type="molecule type" value="Genomic_DNA"/>
</dbReference>
<gene>
    <name evidence="2" type="ORF">AVDCRST_MAG86-751</name>
</gene>
<name>A0A6J4UY01_9DEIN</name>
<proteinExistence type="predicted"/>
<dbReference type="AlphaFoldDB" id="A0A6J4UY01"/>
<accession>A0A6J4UY01</accession>
<dbReference type="InterPro" id="IPR029058">
    <property type="entry name" value="AB_hydrolase_fold"/>
</dbReference>
<protein>
    <recommendedName>
        <fullName evidence="1">AB hydrolase-1 domain-containing protein</fullName>
    </recommendedName>
</protein>
<dbReference type="InterPro" id="IPR050228">
    <property type="entry name" value="Carboxylesterase_BioH"/>
</dbReference>
<dbReference type="SUPFAM" id="SSF53474">
    <property type="entry name" value="alpha/beta-Hydrolases"/>
    <property type="match status" value="1"/>
</dbReference>
<sequence>MDFGNFYVGRPPHQMYVEYFRPLLLQHDLPIVLFHGGANTGACYLSTPDGRKGWAPYLVEQGWATYVVDWPGHGRSGFPQDFAAMSLRQVVAAGVALLERIGPAVILTHSRAGPVGWRLAESAPERVAAVIGVAPGPPANLVPARAGDDPQTQPPDRLIFPDRDDLTYTRSSRFPHGASADLHAFIVPEGSRSLDERNNIDGLGLYVRGPEALAGVPVLVITGDQDASHPREVDEATARYFGGDFVWLADIGLVGHGHMLMLEHGNLEVADVFLSWLRRLNP</sequence>
<dbReference type="InterPro" id="IPR000073">
    <property type="entry name" value="AB_hydrolase_1"/>
</dbReference>
<dbReference type="PANTHER" id="PTHR43194">
    <property type="entry name" value="HYDROLASE ALPHA/BETA FOLD FAMILY"/>
    <property type="match status" value="1"/>
</dbReference>